<evidence type="ECO:0000313" key="4">
    <source>
        <dbReference type="Proteomes" id="UP000748531"/>
    </source>
</evidence>
<dbReference type="AlphaFoldDB" id="A0A8J4WSQ2"/>
<feature type="compositionally biased region" description="Basic residues" evidence="1">
    <location>
        <begin position="94"/>
        <end position="159"/>
    </location>
</feature>
<name>A0A8J4WSQ2_9TREM</name>
<dbReference type="PANTHER" id="PTHR22426:SF2">
    <property type="entry name" value="ARGININE_SERINE-RICH COILED-COIL PROTEIN 2"/>
    <property type="match status" value="1"/>
</dbReference>
<dbReference type="PANTHER" id="PTHR22426">
    <property type="entry name" value="ARGININE_SERINE-RICH COILED-COIL PROTEIN 2"/>
    <property type="match status" value="1"/>
</dbReference>
<dbReference type="OrthoDB" id="1928974at2759"/>
<dbReference type="EMBL" id="LUCH01001515">
    <property type="protein sequence ID" value="KAF5402940.1"/>
    <property type="molecule type" value="Genomic_DNA"/>
</dbReference>
<gene>
    <name evidence="3" type="ORF">PHET_03489</name>
</gene>
<dbReference type="Proteomes" id="UP000748531">
    <property type="component" value="Unassembled WGS sequence"/>
</dbReference>
<proteinExistence type="predicted"/>
<accession>A0A8J4WSQ2</accession>
<feature type="domain" description="Small acidic protein-like" evidence="2">
    <location>
        <begin position="332"/>
        <end position="400"/>
    </location>
</feature>
<feature type="region of interest" description="Disordered" evidence="1">
    <location>
        <begin position="1"/>
        <end position="214"/>
    </location>
</feature>
<protein>
    <submittedName>
        <fullName evidence="3">Arginine/serine-rich coiled-coil protein 2</fullName>
    </submittedName>
</protein>
<comment type="caution">
    <text evidence="3">The sequence shown here is derived from an EMBL/GenBank/DDBJ whole genome shotgun (WGS) entry which is preliminary data.</text>
</comment>
<keyword evidence="4" id="KW-1185">Reference proteome</keyword>
<evidence type="ECO:0000256" key="1">
    <source>
        <dbReference type="SAM" id="MobiDB-lite"/>
    </source>
</evidence>
<sequence length="424" mass="47360">MDAASRMLCDYASSVQSSDDDSDTSQRKPRKLVQRGTTAESSKSKLSSISDALNERVSHPPPNKEVNGRQNSSSSEDHLPPSEVRHHDVDPSRSRHRRHRDHYVRRKRHSRSRSNSHSRRHSKRGHSKRHRHSRHECCDRHRHSASKSRHRHRRHRRHSTPSSTSSSSASSRSRCRVHVKEAKRLSDAPTQAVLDTTSAKGTESSNQKSDSVQSASASTLSTVTTQAPISLQTTTTTPAVTTASLAPRINAQEILNQIQKHQEAQAKAQAIAAAATANLPKYYNPTSVNPLKLAEQQEKRKLLWSKKKDDSGDPKDSKTSLWTTTSIIAGKGDTAAAAKFRKLMGIHDDADLKSRDGRDVNIDTDAQKRAEEQAELFRRLELEYEQSRALTHTQRGVGLGFSSTAHVDYNAYSAMQQETRDKTS</sequence>
<feature type="compositionally biased region" description="Polar residues" evidence="1">
    <location>
        <begin position="193"/>
        <end position="208"/>
    </location>
</feature>
<dbReference type="InterPro" id="IPR028124">
    <property type="entry name" value="SMAP_dom"/>
</dbReference>
<evidence type="ECO:0000313" key="3">
    <source>
        <dbReference type="EMBL" id="KAF5402940.1"/>
    </source>
</evidence>
<evidence type="ECO:0000259" key="2">
    <source>
        <dbReference type="Pfam" id="PF15477"/>
    </source>
</evidence>
<organism evidence="3 4">
    <name type="scientific">Paragonimus heterotremus</name>
    <dbReference type="NCBI Taxonomy" id="100268"/>
    <lineage>
        <taxon>Eukaryota</taxon>
        <taxon>Metazoa</taxon>
        <taxon>Spiralia</taxon>
        <taxon>Lophotrochozoa</taxon>
        <taxon>Platyhelminthes</taxon>
        <taxon>Trematoda</taxon>
        <taxon>Digenea</taxon>
        <taxon>Plagiorchiida</taxon>
        <taxon>Troglotremata</taxon>
        <taxon>Troglotrematidae</taxon>
        <taxon>Paragonimus</taxon>
    </lineage>
</organism>
<dbReference type="Pfam" id="PF15477">
    <property type="entry name" value="SMAP"/>
    <property type="match status" value="1"/>
</dbReference>
<reference evidence="3" key="1">
    <citation type="submission" date="2019-05" db="EMBL/GenBank/DDBJ databases">
        <title>Annotation for the trematode Paragonimus heterotremus.</title>
        <authorList>
            <person name="Choi Y.-J."/>
        </authorList>
    </citation>
    <scope>NUCLEOTIDE SEQUENCE</scope>
    <source>
        <strain evidence="3">LC</strain>
    </source>
</reference>
<feature type="compositionally biased region" description="Basic and acidic residues" evidence="1">
    <location>
        <begin position="75"/>
        <end position="93"/>
    </location>
</feature>
<feature type="compositionally biased region" description="Low complexity" evidence="1">
    <location>
        <begin position="160"/>
        <end position="172"/>
    </location>
</feature>